<dbReference type="Gene3D" id="1.10.10.10">
    <property type="entry name" value="Winged helix-like DNA-binding domain superfamily/Winged helix DNA-binding domain"/>
    <property type="match status" value="1"/>
</dbReference>
<dbReference type="Pfam" id="PF00196">
    <property type="entry name" value="GerE"/>
    <property type="match status" value="1"/>
</dbReference>
<dbReference type="EMBL" id="FNTL01000004">
    <property type="protein sequence ID" value="SEE20465.1"/>
    <property type="molecule type" value="Genomic_DNA"/>
</dbReference>
<evidence type="ECO:0000256" key="1">
    <source>
        <dbReference type="SAM" id="MobiDB-lite"/>
    </source>
</evidence>
<feature type="domain" description="HTH luxR-type" evidence="2">
    <location>
        <begin position="24"/>
        <end position="94"/>
    </location>
</feature>
<dbReference type="PRINTS" id="PR00038">
    <property type="entry name" value="HTHLUXR"/>
</dbReference>
<dbReference type="GO" id="GO:0006355">
    <property type="term" value="P:regulation of DNA-templated transcription"/>
    <property type="evidence" value="ECO:0007669"/>
    <property type="project" value="InterPro"/>
</dbReference>
<reference evidence="4" key="1">
    <citation type="submission" date="2016-10" db="EMBL/GenBank/DDBJ databases">
        <authorList>
            <person name="Varghese N."/>
        </authorList>
    </citation>
    <scope>NUCLEOTIDE SEQUENCE [LARGE SCALE GENOMIC DNA]</scope>
    <source>
        <strain evidence="4">DSM 44719</strain>
    </source>
</reference>
<gene>
    <name evidence="3" type="ORF">SAMN04490220_6989</name>
</gene>
<dbReference type="GO" id="GO:0003677">
    <property type="term" value="F:DNA binding"/>
    <property type="evidence" value="ECO:0007669"/>
    <property type="project" value="InterPro"/>
</dbReference>
<dbReference type="SMART" id="SM00421">
    <property type="entry name" value="HTH_LUXR"/>
    <property type="match status" value="1"/>
</dbReference>
<dbReference type="PROSITE" id="PS50043">
    <property type="entry name" value="HTH_LUXR_2"/>
    <property type="match status" value="1"/>
</dbReference>
<dbReference type="Proteomes" id="UP000183407">
    <property type="component" value="Unassembled WGS sequence"/>
</dbReference>
<evidence type="ECO:0000259" key="2">
    <source>
        <dbReference type="PROSITE" id="PS50043"/>
    </source>
</evidence>
<dbReference type="InterPro" id="IPR000792">
    <property type="entry name" value="Tscrpt_reg_LuxR_C"/>
</dbReference>
<evidence type="ECO:0000313" key="4">
    <source>
        <dbReference type="Proteomes" id="UP000183407"/>
    </source>
</evidence>
<organism evidence="3 4">
    <name type="scientific">Rhodococcus jostii</name>
    <dbReference type="NCBI Taxonomy" id="132919"/>
    <lineage>
        <taxon>Bacteria</taxon>
        <taxon>Bacillati</taxon>
        <taxon>Actinomycetota</taxon>
        <taxon>Actinomycetes</taxon>
        <taxon>Mycobacteriales</taxon>
        <taxon>Nocardiaceae</taxon>
        <taxon>Rhodococcus</taxon>
    </lineage>
</organism>
<dbReference type="OrthoDB" id="3171335at2"/>
<proteinExistence type="predicted"/>
<dbReference type="RefSeq" id="WP_073359454.1">
    <property type="nucleotide sequence ID" value="NZ_FNTL01000004.1"/>
</dbReference>
<sequence length="101" mass="10931">MTTAPDALGHPPHTGHTGEPPVTRIYPKPALSAREVEVLRHWLRGDSKLAVAADLHIALGTVNTHLTRIREKYALVGRDASTKTALLVRALQDGIITIAEL</sequence>
<evidence type="ECO:0000313" key="3">
    <source>
        <dbReference type="EMBL" id="SEE20465.1"/>
    </source>
</evidence>
<accession>A0A1H5GXV6</accession>
<protein>
    <submittedName>
        <fullName evidence="3">Regulatory protein, luxR family</fullName>
    </submittedName>
</protein>
<feature type="compositionally biased region" description="Low complexity" evidence="1">
    <location>
        <begin position="9"/>
        <end position="23"/>
    </location>
</feature>
<dbReference type="InterPro" id="IPR036388">
    <property type="entry name" value="WH-like_DNA-bd_sf"/>
</dbReference>
<name>A0A1H5GXV6_RHOJO</name>
<dbReference type="InterPro" id="IPR016032">
    <property type="entry name" value="Sig_transdc_resp-reg_C-effctor"/>
</dbReference>
<dbReference type="AlphaFoldDB" id="A0A1H5GXV6"/>
<feature type="region of interest" description="Disordered" evidence="1">
    <location>
        <begin position="1"/>
        <end position="24"/>
    </location>
</feature>
<dbReference type="SUPFAM" id="SSF46894">
    <property type="entry name" value="C-terminal effector domain of the bipartite response regulators"/>
    <property type="match status" value="1"/>
</dbReference>